<reference evidence="1" key="1">
    <citation type="submission" date="2018-10" db="EMBL/GenBank/DDBJ databases">
        <title>Hidden diversity of soil giant viruses.</title>
        <authorList>
            <person name="Schulz F."/>
            <person name="Alteio L."/>
            <person name="Goudeau D."/>
            <person name="Ryan E.M."/>
            <person name="Malmstrom R.R."/>
            <person name="Blanchard J."/>
            <person name="Woyke T."/>
        </authorList>
    </citation>
    <scope>NUCLEOTIDE SEQUENCE</scope>
    <source>
        <strain evidence="1">HYV1</strain>
    </source>
</reference>
<gene>
    <name evidence="1" type="ORF">Hyperionvirus7_3</name>
</gene>
<proteinExistence type="predicted"/>
<evidence type="ECO:0000313" key="1">
    <source>
        <dbReference type="EMBL" id="AYV83432.1"/>
    </source>
</evidence>
<accession>A0A3G5A8N8</accession>
<name>A0A3G5A8N8_9VIRU</name>
<protein>
    <submittedName>
        <fullName evidence="1">Uncharacterized protein</fullName>
    </submittedName>
</protein>
<sequence>MSRVLVFIVKSPILLWSMRAKCVTAIVSAILFEGFNNRSVDSSLVDFNFCDKGIIFRSGSGSRRNF</sequence>
<dbReference type="EMBL" id="MK072389">
    <property type="protein sequence ID" value="AYV83432.1"/>
    <property type="molecule type" value="Genomic_DNA"/>
</dbReference>
<organism evidence="1">
    <name type="scientific">Hyperionvirus sp</name>
    <dbReference type="NCBI Taxonomy" id="2487770"/>
    <lineage>
        <taxon>Viruses</taxon>
        <taxon>Varidnaviria</taxon>
        <taxon>Bamfordvirae</taxon>
        <taxon>Nucleocytoviricota</taxon>
        <taxon>Megaviricetes</taxon>
        <taxon>Imitervirales</taxon>
        <taxon>Mimiviridae</taxon>
        <taxon>Klosneuvirinae</taxon>
    </lineage>
</organism>